<dbReference type="STRING" id="1802525.A2975_03675"/>
<reference evidence="2 3" key="1">
    <citation type="journal article" date="2016" name="Nat. Commun.">
        <title>Thousands of microbial genomes shed light on interconnected biogeochemical processes in an aquifer system.</title>
        <authorList>
            <person name="Anantharaman K."/>
            <person name="Brown C.T."/>
            <person name="Hug L.A."/>
            <person name="Sharon I."/>
            <person name="Castelle C.J."/>
            <person name="Probst A.J."/>
            <person name="Thomas B.C."/>
            <person name="Singh A."/>
            <person name="Wilkins M.J."/>
            <person name="Karaoz U."/>
            <person name="Brodie E.L."/>
            <person name="Williams K.H."/>
            <person name="Hubbard S.S."/>
            <person name="Banfield J.F."/>
        </authorList>
    </citation>
    <scope>NUCLEOTIDE SEQUENCE [LARGE SCALE GENOMIC DNA]</scope>
</reference>
<accession>A0A1F8C3B6</accession>
<evidence type="ECO:0000313" key="3">
    <source>
        <dbReference type="Proteomes" id="UP000178429"/>
    </source>
</evidence>
<evidence type="ECO:0000313" key="2">
    <source>
        <dbReference type="EMBL" id="OGM70148.1"/>
    </source>
</evidence>
<name>A0A1F8C3B6_9BACT</name>
<evidence type="ECO:0000256" key="1">
    <source>
        <dbReference type="SAM" id="Phobius"/>
    </source>
</evidence>
<evidence type="ECO:0008006" key="4">
    <source>
        <dbReference type="Google" id="ProtNLM"/>
    </source>
</evidence>
<keyword evidence="1" id="KW-1133">Transmembrane helix</keyword>
<gene>
    <name evidence="2" type="ORF">A2975_03675</name>
</gene>
<dbReference type="EMBL" id="MGHL01000006">
    <property type="protein sequence ID" value="OGM70148.1"/>
    <property type="molecule type" value="Genomic_DNA"/>
</dbReference>
<protein>
    <recommendedName>
        <fullName evidence="4">Baseplate protein J-like domain-containing protein</fullName>
    </recommendedName>
</protein>
<feature type="transmembrane region" description="Helical" evidence="1">
    <location>
        <begin position="314"/>
        <end position="336"/>
    </location>
</feature>
<organism evidence="2 3">
    <name type="scientific">Candidatus Woesebacteria bacterium RIFCSPLOWO2_01_FULL_44_14</name>
    <dbReference type="NCBI Taxonomy" id="1802525"/>
    <lineage>
        <taxon>Bacteria</taxon>
        <taxon>Candidatus Woeseibacteriota</taxon>
    </lineage>
</organism>
<dbReference type="Proteomes" id="UP000178429">
    <property type="component" value="Unassembled WGS sequence"/>
</dbReference>
<keyword evidence="1" id="KW-0472">Membrane</keyword>
<keyword evidence="1" id="KW-0812">Transmembrane</keyword>
<dbReference type="AlphaFoldDB" id="A0A1F8C3B6"/>
<sequence>MKKDFFWSLVIEPTWVQASVWTLEDKSARVYAVGSATHWEADSNLIDAADTALSSAISILPEEALEPSKTVFGVSPSWVEGGEIKKEHLDRISEICSKLSLEPVGFVVLSEAIAHYYKNKEGSPVSAVVVGINESNLDISLFKLGVFAGNFVVARSVSIADDIAEGLARFGTKETLPSRFLLYDGRQGELEDARQTISAANWESFRDKVNLLHTPKVEIVDPKSKVVAVSLAGAAEMGEATSVSVEEEEGKEQTANEMGFVVNQDVGEVQSRNDQEVAAQFPSEPKAPRIKFGNITNNFRSVFSLFSIFPRKRMFISGLVVLLVALVAGFVAWWFLPKATVVIYVAPQKLEESQVVSIDTSANSANYDKNMIPGSTVSVTASGDKTTSTTGSKKVGEKAKGTVTIRNGTAASVQLSAGTTLIGPNDLEFTTDSAASVSAAVSPSSPGTKEIDVTASDVGAEYNLAKDETLKVGNYPKSDVDAIAAGDFSGGSSREIATVTEEDRTKLEEELLDELTSEAVEELKNKVSADQILVDDALQAESSATDFSNKVGDETSTLKLAMEAEVVGLVVNKPSLAQLVKHYLEGKVPQGFVLREEQIIYEFSFEDVEDDVWQVEVSIVANLLPEVAIEDIVKNIAGKYPKIAQEYLQRSLPGFVRAEIKAKPKLPGRLGTLPRMVKNIDIEISADR</sequence>
<comment type="caution">
    <text evidence="2">The sequence shown here is derived from an EMBL/GenBank/DDBJ whole genome shotgun (WGS) entry which is preliminary data.</text>
</comment>
<proteinExistence type="predicted"/>